<gene>
    <name evidence="20" type="ORF">J1M35_05895</name>
</gene>
<feature type="transmembrane region" description="Helical" evidence="19">
    <location>
        <begin position="51"/>
        <end position="74"/>
    </location>
</feature>
<dbReference type="AlphaFoldDB" id="A0A975CIG4"/>
<evidence type="ECO:0000256" key="3">
    <source>
        <dbReference type="ARBA" id="ARBA00005119"/>
    </source>
</evidence>
<evidence type="ECO:0000256" key="4">
    <source>
        <dbReference type="ARBA" id="ARBA00005189"/>
    </source>
</evidence>
<keyword evidence="11 18" id="KW-0812">Transmembrane</keyword>
<comment type="subcellular location">
    <subcellularLocation>
        <location evidence="2">Cell membrane</location>
        <topology evidence="2">Multi-pass membrane protein</topology>
    </subcellularLocation>
</comment>
<keyword evidence="21" id="KW-1185">Reference proteome</keyword>
<evidence type="ECO:0000256" key="11">
    <source>
        <dbReference type="ARBA" id="ARBA00022692"/>
    </source>
</evidence>
<reference evidence="20" key="1">
    <citation type="submission" date="2021-03" db="EMBL/GenBank/DDBJ databases">
        <title>Ottowia sp. 27C isolated from the cloaca of a Giant Asian pond turtle (Heosemys grandis).</title>
        <authorList>
            <person name="Spergser J."/>
            <person name="Busse H.-J."/>
        </authorList>
    </citation>
    <scope>NUCLEOTIDE SEQUENCE</scope>
    <source>
        <strain evidence="20">27C</strain>
    </source>
</reference>
<evidence type="ECO:0000256" key="1">
    <source>
        <dbReference type="ARBA" id="ARBA00001698"/>
    </source>
</evidence>
<keyword evidence="9" id="KW-0444">Lipid biosynthesis</keyword>
<evidence type="ECO:0000256" key="16">
    <source>
        <dbReference type="ARBA" id="ARBA00023209"/>
    </source>
</evidence>
<evidence type="ECO:0000256" key="2">
    <source>
        <dbReference type="ARBA" id="ARBA00004651"/>
    </source>
</evidence>
<comment type="pathway">
    <text evidence="3 18">Phospholipid metabolism; CDP-diacylglycerol biosynthesis; CDP-diacylglycerol from sn-glycerol 3-phosphate: step 3/3.</text>
</comment>
<keyword evidence="8" id="KW-1003">Cell membrane</keyword>
<accession>A0A975CIG4</accession>
<keyword evidence="15 19" id="KW-0472">Membrane</keyword>
<evidence type="ECO:0000256" key="19">
    <source>
        <dbReference type="SAM" id="Phobius"/>
    </source>
</evidence>
<keyword evidence="10 18" id="KW-0808">Transferase</keyword>
<keyword evidence="14" id="KW-0443">Lipid metabolism</keyword>
<keyword evidence="13 19" id="KW-1133">Transmembrane helix</keyword>
<dbReference type="PANTHER" id="PTHR46382:SF1">
    <property type="entry name" value="PHOSPHATIDATE CYTIDYLYLTRANSFERASE"/>
    <property type="match status" value="1"/>
</dbReference>
<evidence type="ECO:0000256" key="12">
    <source>
        <dbReference type="ARBA" id="ARBA00022695"/>
    </source>
</evidence>
<dbReference type="Proteomes" id="UP000663903">
    <property type="component" value="Chromosome"/>
</dbReference>
<dbReference type="Pfam" id="PF01148">
    <property type="entry name" value="CTP_transf_1"/>
    <property type="match status" value="1"/>
</dbReference>
<dbReference type="GO" id="GO:0004605">
    <property type="term" value="F:phosphatidate cytidylyltransferase activity"/>
    <property type="evidence" value="ECO:0007669"/>
    <property type="project" value="UniProtKB-EC"/>
</dbReference>
<feature type="transmembrane region" description="Helical" evidence="19">
    <location>
        <begin position="112"/>
        <end position="130"/>
    </location>
</feature>
<proteinExistence type="inferred from homology"/>
<comment type="similarity">
    <text evidence="5 18">Belongs to the CDS family.</text>
</comment>
<dbReference type="EMBL" id="CP071796">
    <property type="protein sequence ID" value="QTD46416.1"/>
    <property type="molecule type" value="Genomic_DNA"/>
</dbReference>
<evidence type="ECO:0000256" key="17">
    <source>
        <dbReference type="ARBA" id="ARBA00023264"/>
    </source>
</evidence>
<keyword evidence="12 18" id="KW-0548">Nucleotidyltransferase</keyword>
<comment type="pathway">
    <text evidence="4">Lipid metabolism.</text>
</comment>
<dbReference type="InterPro" id="IPR000374">
    <property type="entry name" value="PC_trans"/>
</dbReference>
<evidence type="ECO:0000313" key="21">
    <source>
        <dbReference type="Proteomes" id="UP000663903"/>
    </source>
</evidence>
<evidence type="ECO:0000256" key="18">
    <source>
        <dbReference type="RuleBase" id="RU003938"/>
    </source>
</evidence>
<evidence type="ECO:0000313" key="20">
    <source>
        <dbReference type="EMBL" id="QTD46416.1"/>
    </source>
</evidence>
<dbReference type="GO" id="GO:0016024">
    <property type="term" value="P:CDP-diacylglycerol biosynthetic process"/>
    <property type="evidence" value="ECO:0007669"/>
    <property type="project" value="TreeGrafter"/>
</dbReference>
<organism evidence="20 21">
    <name type="scientific">Ottowia testudinis</name>
    <dbReference type="NCBI Taxonomy" id="2816950"/>
    <lineage>
        <taxon>Bacteria</taxon>
        <taxon>Pseudomonadati</taxon>
        <taxon>Pseudomonadota</taxon>
        <taxon>Betaproteobacteria</taxon>
        <taxon>Burkholderiales</taxon>
        <taxon>Comamonadaceae</taxon>
        <taxon>Ottowia</taxon>
    </lineage>
</organism>
<protein>
    <recommendedName>
        <fullName evidence="7 18">Phosphatidate cytidylyltransferase</fullName>
        <ecNumber evidence="6 18">2.7.7.41</ecNumber>
    </recommendedName>
</protein>
<dbReference type="GO" id="GO:0005886">
    <property type="term" value="C:plasma membrane"/>
    <property type="evidence" value="ECO:0007669"/>
    <property type="project" value="UniProtKB-SubCell"/>
</dbReference>
<feature type="transmembrane region" description="Helical" evidence="19">
    <location>
        <begin position="176"/>
        <end position="197"/>
    </location>
</feature>
<feature type="transmembrane region" description="Helical" evidence="19">
    <location>
        <begin position="80"/>
        <end position="100"/>
    </location>
</feature>
<feature type="transmembrane region" description="Helical" evidence="19">
    <location>
        <begin position="217"/>
        <end position="236"/>
    </location>
</feature>
<evidence type="ECO:0000256" key="14">
    <source>
        <dbReference type="ARBA" id="ARBA00023098"/>
    </source>
</evidence>
<dbReference type="EC" id="2.7.7.41" evidence="6 18"/>
<evidence type="ECO:0000256" key="8">
    <source>
        <dbReference type="ARBA" id="ARBA00022475"/>
    </source>
</evidence>
<keyword evidence="17" id="KW-1208">Phospholipid metabolism</keyword>
<evidence type="ECO:0000256" key="9">
    <source>
        <dbReference type="ARBA" id="ARBA00022516"/>
    </source>
</evidence>
<keyword evidence="16" id="KW-0594">Phospholipid biosynthesis</keyword>
<dbReference type="PROSITE" id="PS01315">
    <property type="entry name" value="CDS"/>
    <property type="match status" value="1"/>
</dbReference>
<evidence type="ECO:0000256" key="15">
    <source>
        <dbReference type="ARBA" id="ARBA00023136"/>
    </source>
</evidence>
<dbReference type="RefSeq" id="WP_208010315.1">
    <property type="nucleotide sequence ID" value="NZ_CP071796.1"/>
</dbReference>
<evidence type="ECO:0000256" key="6">
    <source>
        <dbReference type="ARBA" id="ARBA00012487"/>
    </source>
</evidence>
<comment type="catalytic activity">
    <reaction evidence="1 18">
        <text>a 1,2-diacyl-sn-glycero-3-phosphate + CTP + H(+) = a CDP-1,2-diacyl-sn-glycerol + diphosphate</text>
        <dbReference type="Rhea" id="RHEA:16229"/>
        <dbReference type="ChEBI" id="CHEBI:15378"/>
        <dbReference type="ChEBI" id="CHEBI:33019"/>
        <dbReference type="ChEBI" id="CHEBI:37563"/>
        <dbReference type="ChEBI" id="CHEBI:58332"/>
        <dbReference type="ChEBI" id="CHEBI:58608"/>
        <dbReference type="EC" id="2.7.7.41"/>
    </reaction>
</comment>
<dbReference type="KEGG" id="otd:J1M35_05895"/>
<evidence type="ECO:0000256" key="13">
    <source>
        <dbReference type="ARBA" id="ARBA00022989"/>
    </source>
</evidence>
<evidence type="ECO:0000256" key="7">
    <source>
        <dbReference type="ARBA" id="ARBA00019373"/>
    </source>
</evidence>
<dbReference type="PANTHER" id="PTHR46382">
    <property type="entry name" value="PHOSPHATIDATE CYTIDYLYLTRANSFERASE"/>
    <property type="match status" value="1"/>
</dbReference>
<name>A0A975CIG4_9BURK</name>
<sequence>MLRQRIITALIMLAVLVAALWPASPVPFIALALVTMAAAAWEWARLNGVQGAGALAIGAAMVLACALAWWAGWVDDPFRAWWRVVALWVVVGGLLIGLGVNGWSRVLASIRLLLGLAALWVAWLAVVQARQLGVNFLLSVLALVAAADIAAYFAGRALGGKLVARKLAPSISPNKSWEGVFGGMAGVLLLAALWIAFDRQVAPANWGRSLYSYLWQGGGLALLVPSVMSLAGLSVVGDLVESLVKRAAGAKDSSQLLPGHGGVLDRIDAQLPTLPFAMALVTFVAQRVA</sequence>
<evidence type="ECO:0000256" key="10">
    <source>
        <dbReference type="ARBA" id="ARBA00022679"/>
    </source>
</evidence>
<feature type="transmembrane region" description="Helical" evidence="19">
    <location>
        <begin position="136"/>
        <end position="155"/>
    </location>
</feature>
<evidence type="ECO:0000256" key="5">
    <source>
        <dbReference type="ARBA" id="ARBA00010185"/>
    </source>
</evidence>